<gene>
    <name evidence="5" type="ORF">Cni_G18182</name>
</gene>
<dbReference type="Proteomes" id="UP001327560">
    <property type="component" value="Chromosome 5"/>
</dbReference>
<dbReference type="PANTHER" id="PTHR46993:SF6">
    <property type="entry name" value="MYB TRANSCRIPTION FACTOR"/>
    <property type="match status" value="1"/>
</dbReference>
<keyword evidence="1" id="KW-0238">DNA-binding</keyword>
<sequence>MDSIVAAWVMEFLLRRPISDDLASRVLLALPIPDPLPARLRRTVFLRCLDTDLSSNSISPRTLDSLELLLEAGLNASAPCYESVAAAYRAVALHCLVFSAAASGDGSSFNALVDELRSVVVKLDVTPHAAKSMRELVMELRAASESDDARASLFNRDTRTAALDAIRACLKASFEELGPPVVEIAAKTIDTKYITFDESGIKIGQPRSEGSDKDSSGVAVTRAEEGNVEAPSTSLQKDMENDTVPTDKFDHVSTPEFLKVANALKSSCNELQTKVSDPLPDAIKLADQVPKRSLMDKNPTAHTYEWGDDPPESSSPSKNISLPSPKSRKASPLSLVQNKKVGRRKVKRWSVAEEDALKRGVAKHGRGNWKLIRKAYADIFQDRTEVDLKDKWRNMSRY</sequence>
<reference evidence="5 6" key="1">
    <citation type="submission" date="2023-10" db="EMBL/GenBank/DDBJ databases">
        <title>Chromosome-scale genome assembly provides insights into flower coloration mechanisms of Canna indica.</title>
        <authorList>
            <person name="Li C."/>
        </authorList>
    </citation>
    <scope>NUCLEOTIDE SEQUENCE [LARGE SCALE GENOMIC DNA]</scope>
    <source>
        <tissue evidence="5">Flower</tissue>
    </source>
</reference>
<feature type="compositionally biased region" description="Basic and acidic residues" evidence="2">
    <location>
        <begin position="237"/>
        <end position="250"/>
    </location>
</feature>
<dbReference type="SUPFAM" id="SSF46689">
    <property type="entry name" value="Homeodomain-like"/>
    <property type="match status" value="1"/>
</dbReference>
<dbReference type="InterPro" id="IPR001005">
    <property type="entry name" value="SANT/Myb"/>
</dbReference>
<evidence type="ECO:0000259" key="3">
    <source>
        <dbReference type="PROSITE" id="PS50090"/>
    </source>
</evidence>
<dbReference type="PANTHER" id="PTHR46993">
    <property type="entry name" value="MYB TRANSCRIPTION FACTOR"/>
    <property type="match status" value="1"/>
</dbReference>
<dbReference type="InterPro" id="IPR009057">
    <property type="entry name" value="Homeodomain-like_sf"/>
</dbReference>
<dbReference type="Gene3D" id="1.10.246.220">
    <property type="match status" value="1"/>
</dbReference>
<evidence type="ECO:0000313" key="5">
    <source>
        <dbReference type="EMBL" id="WOL09429.1"/>
    </source>
</evidence>
<feature type="domain" description="HTH myb-type" evidence="4">
    <location>
        <begin position="348"/>
        <end position="398"/>
    </location>
</feature>
<feature type="region of interest" description="Disordered" evidence="2">
    <location>
        <begin position="288"/>
        <end position="341"/>
    </location>
</feature>
<dbReference type="PROSITE" id="PS51294">
    <property type="entry name" value="HTH_MYB"/>
    <property type="match status" value="1"/>
</dbReference>
<accession>A0AAQ3KIQ6</accession>
<feature type="domain" description="Myb-like" evidence="3">
    <location>
        <begin position="348"/>
        <end position="396"/>
    </location>
</feature>
<feature type="compositionally biased region" description="Low complexity" evidence="2">
    <location>
        <begin position="312"/>
        <end position="325"/>
    </location>
</feature>
<dbReference type="SMART" id="SM00717">
    <property type="entry name" value="SANT"/>
    <property type="match status" value="1"/>
</dbReference>
<protein>
    <recommendedName>
        <fullName evidence="7">Telomeric repeat-binding factor</fullName>
    </recommendedName>
</protein>
<proteinExistence type="predicted"/>
<feature type="region of interest" description="Disordered" evidence="2">
    <location>
        <begin position="203"/>
        <end position="250"/>
    </location>
</feature>
<organism evidence="5 6">
    <name type="scientific">Canna indica</name>
    <name type="common">Indian-shot</name>
    <dbReference type="NCBI Taxonomy" id="4628"/>
    <lineage>
        <taxon>Eukaryota</taxon>
        <taxon>Viridiplantae</taxon>
        <taxon>Streptophyta</taxon>
        <taxon>Embryophyta</taxon>
        <taxon>Tracheophyta</taxon>
        <taxon>Spermatophyta</taxon>
        <taxon>Magnoliopsida</taxon>
        <taxon>Liliopsida</taxon>
        <taxon>Zingiberales</taxon>
        <taxon>Cannaceae</taxon>
        <taxon>Canna</taxon>
    </lineage>
</organism>
<dbReference type="AlphaFoldDB" id="A0AAQ3KIQ6"/>
<evidence type="ECO:0000259" key="4">
    <source>
        <dbReference type="PROSITE" id="PS51294"/>
    </source>
</evidence>
<evidence type="ECO:0000313" key="6">
    <source>
        <dbReference type="Proteomes" id="UP001327560"/>
    </source>
</evidence>
<dbReference type="CDD" id="cd11660">
    <property type="entry name" value="SANT_TRF"/>
    <property type="match status" value="1"/>
</dbReference>
<evidence type="ECO:0008006" key="7">
    <source>
        <dbReference type="Google" id="ProtNLM"/>
    </source>
</evidence>
<keyword evidence="6" id="KW-1185">Reference proteome</keyword>
<evidence type="ECO:0000256" key="1">
    <source>
        <dbReference type="ARBA" id="ARBA00023125"/>
    </source>
</evidence>
<evidence type="ECO:0000256" key="2">
    <source>
        <dbReference type="SAM" id="MobiDB-lite"/>
    </source>
</evidence>
<name>A0AAQ3KIQ6_9LILI</name>
<dbReference type="PROSITE" id="PS50090">
    <property type="entry name" value="MYB_LIKE"/>
    <property type="match status" value="1"/>
</dbReference>
<dbReference type="EMBL" id="CP136894">
    <property type="protein sequence ID" value="WOL09429.1"/>
    <property type="molecule type" value="Genomic_DNA"/>
</dbReference>
<dbReference type="Pfam" id="PF00249">
    <property type="entry name" value="Myb_DNA-binding"/>
    <property type="match status" value="1"/>
</dbReference>
<dbReference type="GO" id="GO:0003677">
    <property type="term" value="F:DNA binding"/>
    <property type="evidence" value="ECO:0007669"/>
    <property type="project" value="UniProtKB-KW"/>
</dbReference>
<dbReference type="InterPro" id="IPR017930">
    <property type="entry name" value="Myb_dom"/>
</dbReference>